<dbReference type="Pfam" id="PF02661">
    <property type="entry name" value="Fic"/>
    <property type="match status" value="1"/>
</dbReference>
<dbReference type="Proteomes" id="UP000610124">
    <property type="component" value="Unassembled WGS sequence"/>
</dbReference>
<protein>
    <recommendedName>
        <fullName evidence="1">Fido domain-containing protein</fullName>
    </recommendedName>
</protein>
<name>A0A1E7MWQ3_KITAU</name>
<proteinExistence type="predicted"/>
<accession>A0A8H9I2G8</accession>
<dbReference type="RefSeq" id="WP_050366190.1">
    <property type="nucleotide sequence ID" value="NZ_BMUB01000050.1"/>
</dbReference>
<accession>A0A1E7MWQ3</accession>
<gene>
    <name evidence="2" type="ORF">GCM10010502_74000</name>
    <name evidence="3" type="ORF">HS99_0039705</name>
</gene>
<organism evidence="3 4">
    <name type="scientific">Kitasatospora aureofaciens</name>
    <name type="common">Streptomyces aureofaciens</name>
    <dbReference type="NCBI Taxonomy" id="1894"/>
    <lineage>
        <taxon>Bacteria</taxon>
        <taxon>Bacillati</taxon>
        <taxon>Actinomycetota</taxon>
        <taxon>Actinomycetes</taxon>
        <taxon>Kitasatosporales</taxon>
        <taxon>Streptomycetaceae</taxon>
        <taxon>Kitasatospora</taxon>
    </lineage>
</organism>
<dbReference type="AlphaFoldDB" id="A0A1E7MWQ3"/>
<reference evidence="4" key="4">
    <citation type="submission" date="2016-08" db="EMBL/GenBank/DDBJ databases">
        <title>Sequencing, assembly and comparative genomics of S. aureofaciens ATCC 10762.</title>
        <authorList>
            <person name="Gradnigo J.S."/>
            <person name="Johnson N."/>
            <person name="Somerville G.A."/>
        </authorList>
    </citation>
    <scope>NUCLEOTIDE SEQUENCE [LARGE SCALE GENOMIC DNA]</scope>
    <source>
        <strain evidence="4">ATCC 10762 / DSM 40127 / CCM 3239 / JCM 4008 / LMG 5968 / NBRC 12843 / NCIMB 8234 / A-377</strain>
    </source>
</reference>
<dbReference type="SUPFAM" id="SSF140931">
    <property type="entry name" value="Fic-like"/>
    <property type="match status" value="1"/>
</dbReference>
<evidence type="ECO:0000259" key="1">
    <source>
        <dbReference type="PROSITE" id="PS51459"/>
    </source>
</evidence>
<keyword evidence="4" id="KW-1185">Reference proteome</keyword>
<dbReference type="PROSITE" id="PS51459">
    <property type="entry name" value="FIDO"/>
    <property type="match status" value="1"/>
</dbReference>
<evidence type="ECO:0000313" key="2">
    <source>
        <dbReference type="EMBL" id="GGV08159.1"/>
    </source>
</evidence>
<dbReference type="InterPro" id="IPR036597">
    <property type="entry name" value="Fido-like_dom_sf"/>
</dbReference>
<reference evidence="3" key="3">
    <citation type="submission" date="2016-08" db="EMBL/GenBank/DDBJ databases">
        <title>Sequencing, Assembly and Comparative Genomics of S. aureofaciens ATCC 10762.</title>
        <authorList>
            <person name="Gradnigo J.S."/>
            <person name="Johnson N."/>
            <person name="Somerville G.A."/>
        </authorList>
    </citation>
    <scope>NUCLEOTIDE SEQUENCE [LARGE SCALE GENOMIC DNA]</scope>
    <source>
        <strain evidence="3">ATCC 10762</strain>
    </source>
</reference>
<feature type="domain" description="Fido" evidence="1">
    <location>
        <begin position="72"/>
        <end position="200"/>
    </location>
</feature>
<dbReference type="EMBL" id="JPRF03000080">
    <property type="protein sequence ID" value="OEV32876.1"/>
    <property type="molecule type" value="Genomic_DNA"/>
</dbReference>
<dbReference type="Proteomes" id="UP000037395">
    <property type="component" value="Unassembled WGS sequence"/>
</dbReference>
<dbReference type="InterPro" id="IPR003812">
    <property type="entry name" value="Fido"/>
</dbReference>
<dbReference type="GeneID" id="97490246"/>
<reference evidence="3 4" key="2">
    <citation type="submission" date="2014-07" db="EMBL/GenBank/DDBJ databases">
        <authorList>
            <person name="Zhang J.E."/>
            <person name="Yang H."/>
            <person name="Guo J."/>
            <person name="Deng Z."/>
            <person name="Luo H."/>
            <person name="Luo M."/>
            <person name="Zhao B."/>
        </authorList>
    </citation>
    <scope>NUCLEOTIDE SEQUENCE [LARGE SCALE GENOMIC DNA]</scope>
    <source>
        <strain evidence="3">ATCC 10762</strain>
        <strain evidence="4">ATCC 10762 / DSM 40127 / CCM 3239 / JCM 4008 / LMG 5968 / NBRC 12843 / NCIMB 8234 / A-377</strain>
    </source>
</reference>
<reference evidence="2" key="5">
    <citation type="submission" date="2020-09" db="EMBL/GenBank/DDBJ databases">
        <authorList>
            <person name="Sun Q."/>
            <person name="Ohkuma M."/>
        </authorList>
    </citation>
    <scope>NUCLEOTIDE SEQUENCE</scope>
    <source>
        <strain evidence="2">JCM 4434</strain>
    </source>
</reference>
<reference evidence="2" key="1">
    <citation type="journal article" date="2014" name="Int. J. Syst. Evol. Microbiol.">
        <title>Complete genome sequence of Corynebacterium casei LMG S-19264T (=DSM 44701T), isolated from a smear-ripened cheese.</title>
        <authorList>
            <consortium name="US DOE Joint Genome Institute (JGI-PGF)"/>
            <person name="Walter F."/>
            <person name="Albersmeier A."/>
            <person name="Kalinowski J."/>
            <person name="Ruckert C."/>
        </authorList>
    </citation>
    <scope>NUCLEOTIDE SEQUENCE</scope>
    <source>
        <strain evidence="2">JCM 4434</strain>
    </source>
</reference>
<dbReference type="EMBL" id="BMUB01000050">
    <property type="protein sequence ID" value="GGV08159.1"/>
    <property type="molecule type" value="Genomic_DNA"/>
</dbReference>
<dbReference type="Gene3D" id="1.10.3290.10">
    <property type="entry name" value="Fido-like domain"/>
    <property type="match status" value="1"/>
</dbReference>
<evidence type="ECO:0000313" key="3">
    <source>
        <dbReference type="EMBL" id="OEV32876.1"/>
    </source>
</evidence>
<dbReference type="OrthoDB" id="5523488at2"/>
<sequence length="226" mass="24159">MTTDSLAVWCRVRGEVDWASAGTGCPALLAPAVDGLTAWFDGPVRDRCPERADRLLDASALARVDAAHRRPLAPALLAGWQRLVLGRSEITFRDGDAFAKGGRERYGLTPATWKDFACCLHQSADPALPVAARAARAYLDVAFFHPFPDGNARSALLALAYVLDLDGIRLDQVAPLQTTRFADDPAGAADLADLLTVLIRASHRRAAAAMLSERPQEGTGTTTILG</sequence>
<dbReference type="KEGG" id="kau:B6264_31065"/>
<evidence type="ECO:0000313" key="4">
    <source>
        <dbReference type="Proteomes" id="UP000037395"/>
    </source>
</evidence>
<comment type="caution">
    <text evidence="3">The sequence shown here is derived from an EMBL/GenBank/DDBJ whole genome shotgun (WGS) entry which is preliminary data.</text>
</comment>